<organism evidence="1 2">
    <name type="scientific">Kingdonia uniflora</name>
    <dbReference type="NCBI Taxonomy" id="39325"/>
    <lineage>
        <taxon>Eukaryota</taxon>
        <taxon>Viridiplantae</taxon>
        <taxon>Streptophyta</taxon>
        <taxon>Embryophyta</taxon>
        <taxon>Tracheophyta</taxon>
        <taxon>Spermatophyta</taxon>
        <taxon>Magnoliopsida</taxon>
        <taxon>Ranunculales</taxon>
        <taxon>Circaeasteraceae</taxon>
        <taxon>Kingdonia</taxon>
    </lineage>
</organism>
<accession>A0A7J7P8R7</accession>
<name>A0A7J7P8R7_9MAGN</name>
<proteinExistence type="predicted"/>
<sequence>MEQSILFVRLSRFCTDCVLQGHNKASCTKLHPILVPDKREVIKHGKVTIMGSSGQSYNIISLPQTIKILEPVETKTKRYTVGLKTAMLMGQIAALTEVTVSRTMGQLSTATLG</sequence>
<dbReference type="AlphaFoldDB" id="A0A7J7P8R7"/>
<reference evidence="1 2" key="1">
    <citation type="journal article" date="2020" name="IScience">
        <title>Genome Sequencing of the Endangered Kingdonia uniflora (Circaeasteraceae, Ranunculales) Reveals Potential Mechanisms of Evolutionary Specialization.</title>
        <authorList>
            <person name="Sun Y."/>
            <person name="Deng T."/>
            <person name="Zhang A."/>
            <person name="Moore M.J."/>
            <person name="Landis J.B."/>
            <person name="Lin N."/>
            <person name="Zhang H."/>
            <person name="Zhang X."/>
            <person name="Huang J."/>
            <person name="Zhang X."/>
            <person name="Sun H."/>
            <person name="Wang H."/>
        </authorList>
    </citation>
    <scope>NUCLEOTIDE SEQUENCE [LARGE SCALE GENOMIC DNA]</scope>
    <source>
        <strain evidence="1">TB1705</strain>
        <tissue evidence="1">Leaf</tissue>
    </source>
</reference>
<keyword evidence="2" id="KW-1185">Reference proteome</keyword>
<gene>
    <name evidence="1" type="ORF">GIB67_022725</name>
</gene>
<evidence type="ECO:0000313" key="2">
    <source>
        <dbReference type="Proteomes" id="UP000541444"/>
    </source>
</evidence>
<protein>
    <submittedName>
        <fullName evidence="1">Uncharacterized protein</fullName>
    </submittedName>
</protein>
<dbReference type="Proteomes" id="UP000541444">
    <property type="component" value="Unassembled WGS sequence"/>
</dbReference>
<dbReference type="EMBL" id="JACGCM010000155">
    <property type="protein sequence ID" value="KAF6175723.1"/>
    <property type="molecule type" value="Genomic_DNA"/>
</dbReference>
<comment type="caution">
    <text evidence="1">The sequence shown here is derived from an EMBL/GenBank/DDBJ whole genome shotgun (WGS) entry which is preliminary data.</text>
</comment>
<evidence type="ECO:0000313" key="1">
    <source>
        <dbReference type="EMBL" id="KAF6175723.1"/>
    </source>
</evidence>